<gene>
    <name evidence="2" type="ordered locus">Selsp_0644</name>
    <name evidence="3" type="ORF">SELSPUOL_01892</name>
</gene>
<dbReference type="AlphaFoldDB" id="C9LWN7"/>
<evidence type="ECO:0000313" key="3">
    <source>
        <dbReference type="EMBL" id="EEX76785.1"/>
    </source>
</evidence>
<dbReference type="RefSeq" id="WP_006193194.1">
    <property type="nucleotide sequence ID" value="NC_015437.1"/>
</dbReference>
<dbReference type="OrthoDB" id="9900339at2"/>
<feature type="region of interest" description="Disordered" evidence="1">
    <location>
        <begin position="99"/>
        <end position="125"/>
    </location>
</feature>
<dbReference type="EMBL" id="CP002637">
    <property type="protein sequence ID" value="AEB99613.1"/>
    <property type="molecule type" value="Genomic_DNA"/>
</dbReference>
<keyword evidence="5" id="KW-1185">Reference proteome</keyword>
<evidence type="ECO:0000256" key="1">
    <source>
        <dbReference type="SAM" id="MobiDB-lite"/>
    </source>
</evidence>
<reference evidence="2 5" key="2">
    <citation type="submission" date="2011-04" db="EMBL/GenBank/DDBJ databases">
        <title>The complete genome of Selenomonas sputigena DSM 20758.</title>
        <authorList>
            <consortium name="US DOE Joint Genome Institute (JGI-PGF)"/>
            <person name="Lucas S."/>
            <person name="Copeland A."/>
            <person name="Lapidus A."/>
            <person name="Bruce D."/>
            <person name="Goodwin L."/>
            <person name="Pitluck S."/>
            <person name="Peters L."/>
            <person name="Kyrpides N."/>
            <person name="Mavromatis K."/>
            <person name="Ivanova N."/>
            <person name="Ovchinnikova G."/>
            <person name="Teshima H."/>
            <person name="Detter J.C."/>
            <person name="Tapia R."/>
            <person name="Han C."/>
            <person name="Land M."/>
            <person name="Hauser L."/>
            <person name="Markowitz V."/>
            <person name="Cheng J.-F."/>
            <person name="Hugenholtz P."/>
            <person name="Woyke T."/>
            <person name="Wu D."/>
            <person name="Gronow S."/>
            <person name="Wellnitz S."/>
            <person name="Schneider S."/>
            <person name="Klenk H.-P."/>
            <person name="Eisen J.A."/>
        </authorList>
    </citation>
    <scope>NUCLEOTIDE SEQUENCE [LARGE SCALE GENOMIC DNA]</scope>
    <source>
        <strain evidence="2">ATCC 35185</strain>
        <strain evidence="5">ATCC 35185 / DSM 20758 / VPI D19B-28</strain>
    </source>
</reference>
<evidence type="ECO:0000313" key="5">
    <source>
        <dbReference type="Proteomes" id="UP000011124"/>
    </source>
</evidence>
<dbReference type="HOGENOM" id="CLU_1991143_0_0_9"/>
<protein>
    <submittedName>
        <fullName evidence="3">Uncharacterized protein</fullName>
    </submittedName>
</protein>
<name>C9LWN7_SELS3</name>
<evidence type="ECO:0000313" key="4">
    <source>
        <dbReference type="Proteomes" id="UP000003505"/>
    </source>
</evidence>
<evidence type="ECO:0000313" key="2">
    <source>
        <dbReference type="EMBL" id="AEB99613.1"/>
    </source>
</evidence>
<dbReference type="Proteomes" id="UP000003505">
    <property type="component" value="Unassembled WGS sequence"/>
</dbReference>
<dbReference type="Proteomes" id="UP000011124">
    <property type="component" value="Chromosome"/>
</dbReference>
<reference evidence="3 4" key="1">
    <citation type="submission" date="2009-09" db="EMBL/GenBank/DDBJ databases">
        <authorList>
            <person name="Weinstock G."/>
            <person name="Sodergren E."/>
            <person name="Clifton S."/>
            <person name="Fulton L."/>
            <person name="Fulton B."/>
            <person name="Courtney L."/>
            <person name="Fronick C."/>
            <person name="Harrison M."/>
            <person name="Strong C."/>
            <person name="Farmer C."/>
            <person name="Delahaunty K."/>
            <person name="Markovic C."/>
            <person name="Hall O."/>
            <person name="Minx P."/>
            <person name="Tomlinson C."/>
            <person name="Mitreva M."/>
            <person name="Nelson J."/>
            <person name="Hou S."/>
            <person name="Wollam A."/>
            <person name="Pepin K.H."/>
            <person name="Johnson M."/>
            <person name="Bhonagiri V."/>
            <person name="Nash W.E."/>
            <person name="Warren W."/>
            <person name="Chinwalla A."/>
            <person name="Mardis E.R."/>
            <person name="Wilson R.K."/>
        </authorList>
    </citation>
    <scope>NUCLEOTIDE SEQUENCE [LARGE SCALE GENOMIC DNA]</scope>
    <source>
        <strain evidence="3">ATCC 35185</strain>
        <strain evidence="4">ATCC 35185 / DSM 20758 / VPI D19B-28</strain>
    </source>
</reference>
<sequence>MARVQNVAKLEKKFAALRQQQEKIAAVQRSVRQQMEEARMVTLDKMIKKTGFPKDKPTILIGALLEAKEKLEGEESISTINGYMQRYRVFASENPELASKLAEQEEEPAQEDVTRDGAEEGKSEL</sequence>
<proteinExistence type="predicted"/>
<dbReference type="EMBL" id="ACKP02000044">
    <property type="protein sequence ID" value="EEX76785.1"/>
    <property type="molecule type" value="Genomic_DNA"/>
</dbReference>
<organism evidence="3 4">
    <name type="scientific">Selenomonas sputigena (strain ATCC 35185 / DSM 20758 / CCUG 44933 / VPI D19B-28)</name>
    <dbReference type="NCBI Taxonomy" id="546271"/>
    <lineage>
        <taxon>Bacteria</taxon>
        <taxon>Bacillati</taxon>
        <taxon>Bacillota</taxon>
        <taxon>Negativicutes</taxon>
        <taxon>Selenomonadales</taxon>
        <taxon>Selenomonadaceae</taxon>
        <taxon>Selenomonas</taxon>
    </lineage>
</organism>
<accession>C9LWN7</accession>
<dbReference type="KEGG" id="ssg:Selsp_0644"/>
<feature type="compositionally biased region" description="Basic and acidic residues" evidence="1">
    <location>
        <begin position="112"/>
        <end position="125"/>
    </location>
</feature>
<dbReference type="STRING" id="546271.Selsp_0644"/>